<evidence type="ECO:0000313" key="1">
    <source>
        <dbReference type="EMBL" id="KAJ4329428.1"/>
    </source>
</evidence>
<proteinExistence type="predicted"/>
<accession>A0A9W8WNK1</accession>
<dbReference type="OrthoDB" id="4965531at2759"/>
<gene>
    <name evidence="1" type="ORF">N0V84_000062</name>
</gene>
<dbReference type="EMBL" id="JAPEUR010000001">
    <property type="protein sequence ID" value="KAJ4329428.1"/>
    <property type="molecule type" value="Genomic_DNA"/>
</dbReference>
<dbReference type="AlphaFoldDB" id="A0A9W8WNK1"/>
<evidence type="ECO:0000313" key="2">
    <source>
        <dbReference type="Proteomes" id="UP001140502"/>
    </source>
</evidence>
<dbReference type="Proteomes" id="UP001140502">
    <property type="component" value="Unassembled WGS sequence"/>
</dbReference>
<reference evidence="1" key="1">
    <citation type="submission" date="2022-10" db="EMBL/GenBank/DDBJ databases">
        <title>Tapping the CABI collections for fungal endophytes: first genome assemblies for Collariella, Neodidymelliopsis, Ascochyta clinopodiicola, Didymella pomorum, Didymosphaeria variabile, Neocosmospora piperis and Neocucurbitaria cava.</title>
        <authorList>
            <person name="Hill R."/>
        </authorList>
    </citation>
    <scope>NUCLEOTIDE SEQUENCE</scope>
    <source>
        <strain evidence="1">IMI 366586</strain>
    </source>
</reference>
<name>A0A9W8WNK1_9HYPO</name>
<keyword evidence="2" id="KW-1185">Reference proteome</keyword>
<organism evidence="1 2">
    <name type="scientific">Fusarium piperis</name>
    <dbReference type="NCBI Taxonomy" id="1435070"/>
    <lineage>
        <taxon>Eukaryota</taxon>
        <taxon>Fungi</taxon>
        <taxon>Dikarya</taxon>
        <taxon>Ascomycota</taxon>
        <taxon>Pezizomycotina</taxon>
        <taxon>Sordariomycetes</taxon>
        <taxon>Hypocreomycetidae</taxon>
        <taxon>Hypocreales</taxon>
        <taxon>Nectriaceae</taxon>
        <taxon>Fusarium</taxon>
        <taxon>Fusarium solani species complex</taxon>
    </lineage>
</organism>
<protein>
    <submittedName>
        <fullName evidence="1">Uncharacterized protein</fullName>
    </submittedName>
</protein>
<comment type="caution">
    <text evidence="1">The sequence shown here is derived from an EMBL/GenBank/DDBJ whole genome shotgun (WGS) entry which is preliminary data.</text>
</comment>
<sequence>MSTLGLEDTERYQREEVGVYRRCAGNWALYDLFLSLPGLEVSLHELWNDWLSKQPRDYIFNPSYYDCTLLLYLVEKEPLRWCYNRPNPDKETWSETAHLVRLLVRWEVVYRIIARLDNGPLDHRIRIGFVRDTLAVVTIWAKLALSGPETLGYLGGPGFPSALSN</sequence>